<evidence type="ECO:0000313" key="4">
    <source>
        <dbReference type="EMBL" id="MDI3321438.1"/>
    </source>
</evidence>
<dbReference type="RefSeq" id="WP_282335548.1">
    <property type="nucleotide sequence ID" value="NZ_JASBRG010000007.1"/>
</dbReference>
<dbReference type="InterPro" id="IPR002068">
    <property type="entry name" value="A-crystallin/Hsp20_dom"/>
</dbReference>
<dbReference type="InterPro" id="IPR031107">
    <property type="entry name" value="Small_HSP"/>
</dbReference>
<comment type="caution">
    <text evidence="4">The sequence shown here is derived from an EMBL/GenBank/DDBJ whole genome shotgun (WGS) entry which is preliminary data.</text>
</comment>
<dbReference type="PANTHER" id="PTHR11527">
    <property type="entry name" value="HEAT-SHOCK PROTEIN 20 FAMILY MEMBER"/>
    <property type="match status" value="1"/>
</dbReference>
<accession>A0ABT6RFV0</accession>
<organism evidence="4 5">
    <name type="scientific">Pinibacter soli</name>
    <dbReference type="NCBI Taxonomy" id="3044211"/>
    <lineage>
        <taxon>Bacteria</taxon>
        <taxon>Pseudomonadati</taxon>
        <taxon>Bacteroidota</taxon>
        <taxon>Chitinophagia</taxon>
        <taxon>Chitinophagales</taxon>
        <taxon>Chitinophagaceae</taxon>
        <taxon>Pinibacter</taxon>
    </lineage>
</organism>
<reference evidence="4 5" key="1">
    <citation type="submission" date="2023-05" db="EMBL/GenBank/DDBJ databases">
        <title>Genome sequence of Pinibacter sp. MAH-24.</title>
        <authorList>
            <person name="Huq M.A."/>
        </authorList>
    </citation>
    <scope>NUCLEOTIDE SEQUENCE [LARGE SCALE GENOMIC DNA]</scope>
    <source>
        <strain evidence="4 5">MAH-24</strain>
    </source>
</reference>
<dbReference type="InterPro" id="IPR008978">
    <property type="entry name" value="HSP20-like_chaperone"/>
</dbReference>
<feature type="domain" description="SHSP" evidence="3">
    <location>
        <begin position="38"/>
        <end position="150"/>
    </location>
</feature>
<dbReference type="Pfam" id="PF00011">
    <property type="entry name" value="HSP20"/>
    <property type="match status" value="1"/>
</dbReference>
<proteinExistence type="inferred from homology"/>
<sequence>MNSIIKKENGQVPAFGSVVDQIFQNNLSRFFDDTFWTNGGSRIQVPANIRETATSYELHVVAPGLKKEDFKLNLNKDLLTISYDHTDTAEQQEQEWIRREYKQQTFSRSFSLNEAVDSAKITASYKDGVLQVVLPKKENSKNVSQVIQVQ</sequence>
<name>A0ABT6RFV0_9BACT</name>
<protein>
    <submittedName>
        <fullName evidence="4">Hsp20/alpha crystallin family protein</fullName>
    </submittedName>
</protein>
<keyword evidence="5" id="KW-1185">Reference proteome</keyword>
<evidence type="ECO:0000259" key="3">
    <source>
        <dbReference type="PROSITE" id="PS01031"/>
    </source>
</evidence>
<dbReference type="SUPFAM" id="SSF49764">
    <property type="entry name" value="HSP20-like chaperones"/>
    <property type="match status" value="1"/>
</dbReference>
<dbReference type="PROSITE" id="PS01031">
    <property type="entry name" value="SHSP"/>
    <property type="match status" value="1"/>
</dbReference>
<evidence type="ECO:0000313" key="5">
    <source>
        <dbReference type="Proteomes" id="UP001226434"/>
    </source>
</evidence>
<dbReference type="Gene3D" id="2.60.40.790">
    <property type="match status" value="1"/>
</dbReference>
<dbReference type="Proteomes" id="UP001226434">
    <property type="component" value="Unassembled WGS sequence"/>
</dbReference>
<evidence type="ECO:0000256" key="1">
    <source>
        <dbReference type="PROSITE-ProRule" id="PRU00285"/>
    </source>
</evidence>
<evidence type="ECO:0000256" key="2">
    <source>
        <dbReference type="RuleBase" id="RU003616"/>
    </source>
</evidence>
<comment type="similarity">
    <text evidence="1 2">Belongs to the small heat shock protein (HSP20) family.</text>
</comment>
<gene>
    <name evidence="4" type="ORF">QJ048_16710</name>
</gene>
<dbReference type="CDD" id="cd06464">
    <property type="entry name" value="ACD_sHsps-like"/>
    <property type="match status" value="1"/>
</dbReference>
<dbReference type="EMBL" id="JASBRG010000007">
    <property type="protein sequence ID" value="MDI3321438.1"/>
    <property type="molecule type" value="Genomic_DNA"/>
</dbReference>